<dbReference type="AlphaFoldDB" id="A0AA86PQV0"/>
<gene>
    <name evidence="2" type="ORF">HINF_LOCUS27490</name>
    <name evidence="3" type="ORF">HINF_LOCUS59205</name>
</gene>
<sequence>MKNISNQRGLTDEEIFTNEEIIKVKNDQSEYQELVQQCSRSQSPQPGADRDYHQELKNLYQTKEQILKRRENRNLAKELNTQYIIELTQQMNEQFQLKFDNFFIQQQLIQQQKRSDPTENINTTLKDCIQFTIQNFQEKQIEFQNQYLIELDEKIRDPNLGLNQRYARDLDALIDNTIDKQWVLQTRYDQIFQPLRSDTQLPIKTEFKVTYDESSKNSSNKGQRSDKTAEPNGKWRQVEMELLAAFVKDGQNKNGKLDFLMLSDNIQRSIGVYRSVGACRKKCGDFLQAVQVSGLSQEDVAKINQWFADNKPNSQYINQEIAQQIDPKITSSQIVQFQNIMNNQYKYREKEQTYSTHFSVSSDVCSNDAGGNVIDKLTQLLLKNWSQVEIDYVTYWAEHAISEEIDEQTAKSMNINKNVEEIVKYLKMNNIQCKLWSQQINHFYLTDFRAKK</sequence>
<evidence type="ECO:0000256" key="1">
    <source>
        <dbReference type="SAM" id="MobiDB-lite"/>
    </source>
</evidence>
<reference evidence="2" key="1">
    <citation type="submission" date="2023-06" db="EMBL/GenBank/DDBJ databases">
        <authorList>
            <person name="Kurt Z."/>
        </authorList>
    </citation>
    <scope>NUCLEOTIDE SEQUENCE</scope>
</reference>
<accession>A0AA86PQV0</accession>
<name>A0AA86PQV0_9EUKA</name>
<dbReference type="EMBL" id="CAXDID020000338">
    <property type="protein sequence ID" value="CAL6079066.1"/>
    <property type="molecule type" value="Genomic_DNA"/>
</dbReference>
<keyword evidence="4" id="KW-1185">Reference proteome</keyword>
<proteinExistence type="predicted"/>
<evidence type="ECO:0000313" key="2">
    <source>
        <dbReference type="EMBL" id="CAI9939845.1"/>
    </source>
</evidence>
<organism evidence="2">
    <name type="scientific">Hexamita inflata</name>
    <dbReference type="NCBI Taxonomy" id="28002"/>
    <lineage>
        <taxon>Eukaryota</taxon>
        <taxon>Metamonada</taxon>
        <taxon>Diplomonadida</taxon>
        <taxon>Hexamitidae</taxon>
        <taxon>Hexamitinae</taxon>
        <taxon>Hexamita</taxon>
    </lineage>
</organism>
<dbReference type="Proteomes" id="UP001642409">
    <property type="component" value="Unassembled WGS sequence"/>
</dbReference>
<feature type="region of interest" description="Disordered" evidence="1">
    <location>
        <begin position="212"/>
        <end position="232"/>
    </location>
</feature>
<comment type="caution">
    <text evidence="2">The sequence shown here is derived from an EMBL/GenBank/DDBJ whole genome shotgun (WGS) entry which is preliminary data.</text>
</comment>
<evidence type="ECO:0000313" key="4">
    <source>
        <dbReference type="Proteomes" id="UP001642409"/>
    </source>
</evidence>
<reference evidence="3 4" key="2">
    <citation type="submission" date="2024-07" db="EMBL/GenBank/DDBJ databases">
        <authorList>
            <person name="Akdeniz Z."/>
        </authorList>
    </citation>
    <scope>NUCLEOTIDE SEQUENCE [LARGE SCALE GENOMIC DNA]</scope>
</reference>
<protein>
    <submittedName>
        <fullName evidence="3">Hypothetical_protein</fullName>
    </submittedName>
</protein>
<dbReference type="EMBL" id="CATOUU010000668">
    <property type="protein sequence ID" value="CAI9939845.1"/>
    <property type="molecule type" value="Genomic_DNA"/>
</dbReference>
<evidence type="ECO:0000313" key="3">
    <source>
        <dbReference type="EMBL" id="CAL6079066.1"/>
    </source>
</evidence>